<gene>
    <name evidence="2" type="ORF">ACFQB0_10895</name>
</gene>
<comment type="caution">
    <text evidence="2">The sequence shown here is derived from an EMBL/GenBank/DDBJ whole genome shotgun (WGS) entry which is preliminary data.</text>
</comment>
<name>A0ABW1VJA2_9MICO</name>
<dbReference type="Gene3D" id="3.40.50.300">
    <property type="entry name" value="P-loop containing nucleotide triphosphate hydrolases"/>
    <property type="match status" value="1"/>
</dbReference>
<keyword evidence="1" id="KW-0175">Coiled coil</keyword>
<dbReference type="GO" id="GO:0005524">
    <property type="term" value="F:ATP binding"/>
    <property type="evidence" value="ECO:0007669"/>
    <property type="project" value="UniProtKB-KW"/>
</dbReference>
<evidence type="ECO:0000313" key="2">
    <source>
        <dbReference type="EMBL" id="MFC6356614.1"/>
    </source>
</evidence>
<dbReference type="RefSeq" id="WP_386731283.1">
    <property type="nucleotide sequence ID" value="NZ_JBHSTP010000002.1"/>
</dbReference>
<keyword evidence="2" id="KW-0547">Nucleotide-binding</keyword>
<evidence type="ECO:0000256" key="1">
    <source>
        <dbReference type="SAM" id="Coils"/>
    </source>
</evidence>
<keyword evidence="2" id="KW-0067">ATP-binding</keyword>
<dbReference type="EMBL" id="JBHSTP010000002">
    <property type="protein sequence ID" value="MFC6356614.1"/>
    <property type="molecule type" value="Genomic_DNA"/>
</dbReference>
<dbReference type="Proteomes" id="UP001596306">
    <property type="component" value="Unassembled WGS sequence"/>
</dbReference>
<accession>A0ABW1VJA2</accession>
<evidence type="ECO:0000313" key="3">
    <source>
        <dbReference type="Proteomes" id="UP001596306"/>
    </source>
</evidence>
<dbReference type="SUPFAM" id="SSF52540">
    <property type="entry name" value="P-loop containing nucleoside triphosphate hydrolases"/>
    <property type="match status" value="1"/>
</dbReference>
<dbReference type="InterPro" id="IPR027417">
    <property type="entry name" value="P-loop_NTPase"/>
</dbReference>
<protein>
    <submittedName>
        <fullName evidence="2">ATP-binding protein</fullName>
    </submittedName>
</protein>
<sequence>MTGAPWGGQWRLARIEVVNWGTFHGHTRIDVARRGHLFTGASGSGKSSLLDAIATALTQPRWLRFNAAAQEAGSRKHDRSFISYVRGAWGKEADEEFDRARHSYLRSNTTWSAVLLRYENQTDPPVTLVRAFHLKGTSSDTSALHDLAFLDRGDIDLLDLKPYVAGGIDVRRVKAAYPSALVTGTGKHGQYWARIATVFGMPSESALHLLHRTQSAKNLGSLDQLFRNFMLDEPATFAAADTAVENFGELNQAHALVVEAREQITALSALEPAIAAYEEAGRDQDDSQRLMEGIRPFRAALTLDLIENEQQTLSIDLAQATSALREAQAAVTLAEHERDEARRLERELGGSEVELIQLALEHAERERTAVTNAWDTFTAELARLGLETPQSREDFEALVSRAAGEIATARAASSTRPAAHEHEDAQRYFTARNDAQQLRDELNELNQRRSNLPPKLLFARRQISEALNIPIDALPFAGELIDVESEFVDWTGAIERVLRSFAMTLLVRDRYQQDVLQFVDSHDLQTRLVIETVGTAVEAPKPVRTARSLLHRIRVAPSEFRDWLQGRLAREFDIECVDSATELQGVDRGLTINGLIKKSIRRYEKNDLTSVSDRRSWILGSDNASKVDLLRARLLDTEERLSSADGRLRDDEQRRQAEAARLAVLEALVRREWATIDQAGAERRVQKQQQRLLDLTQGNADLTDAGELARMAEAELHTANESAAQVRIKLAEVASRREQLETEAARVREELGDQEVDEGTAQALTKRFRANRRKLDRHTIIDVSDDVRDDLLKLNTAAAERSNRAFARYTEAVGDVRRRWPAITADLTSSIADRGGYRQLRAEIESRGLPAHEQAFLNLLRDRSRELIAFLRSELLDAPRLVRERIEPVNDSLRRSPFDRERWLQIHVREQRGLEVRELLEDLKRIVEGSWADEDITSAEERFAVLARVIARLGSSEHKDRLWRDRCLDTREHVTFQGREIDAAGSVLGVHDSSEGLSGGQRQKLVIFCLAAALRYQLAPDERELPSYATVILDEAFDKADSAYTRMAMDVFVEFGFHMILATPQKLLATIEPYVGAVTAISNEDRKQSTIANVNYEVGLSDDGEP</sequence>
<organism evidence="2 3">
    <name type="scientific">Luethyella okanaganae</name>
    <dbReference type="NCBI Taxonomy" id="69372"/>
    <lineage>
        <taxon>Bacteria</taxon>
        <taxon>Bacillati</taxon>
        <taxon>Actinomycetota</taxon>
        <taxon>Actinomycetes</taxon>
        <taxon>Micrococcales</taxon>
        <taxon>Microbacteriaceae</taxon>
        <taxon>Luethyella</taxon>
    </lineage>
</organism>
<feature type="coiled-coil region" evidence="1">
    <location>
        <begin position="723"/>
        <end position="757"/>
    </location>
</feature>
<keyword evidence="3" id="KW-1185">Reference proteome</keyword>
<dbReference type="Pfam" id="PF13555">
    <property type="entry name" value="AAA_29"/>
    <property type="match status" value="1"/>
</dbReference>
<dbReference type="Pfam" id="PF13558">
    <property type="entry name" value="SbcC_Walker_B"/>
    <property type="match status" value="1"/>
</dbReference>
<feature type="coiled-coil region" evidence="1">
    <location>
        <begin position="317"/>
        <end position="354"/>
    </location>
</feature>
<reference evidence="3" key="1">
    <citation type="journal article" date="2019" name="Int. J. Syst. Evol. Microbiol.">
        <title>The Global Catalogue of Microorganisms (GCM) 10K type strain sequencing project: providing services to taxonomists for standard genome sequencing and annotation.</title>
        <authorList>
            <consortium name="The Broad Institute Genomics Platform"/>
            <consortium name="The Broad Institute Genome Sequencing Center for Infectious Disease"/>
            <person name="Wu L."/>
            <person name="Ma J."/>
        </authorList>
    </citation>
    <scope>NUCLEOTIDE SEQUENCE [LARGE SCALE GENOMIC DNA]</scope>
    <source>
        <strain evidence="3">CCUG 43304</strain>
    </source>
</reference>
<proteinExistence type="predicted"/>